<feature type="domain" description="C2H2-type" evidence="10">
    <location>
        <begin position="2747"/>
        <end position="2774"/>
    </location>
</feature>
<feature type="compositionally biased region" description="Polar residues" evidence="9">
    <location>
        <begin position="1704"/>
        <end position="1715"/>
    </location>
</feature>
<feature type="compositionally biased region" description="Basic and acidic residues" evidence="9">
    <location>
        <begin position="1329"/>
        <end position="1338"/>
    </location>
</feature>
<reference evidence="12 13" key="1">
    <citation type="submission" date="2025-05" db="UniProtKB">
        <authorList>
            <consortium name="RefSeq"/>
        </authorList>
    </citation>
    <scope>IDENTIFICATION</scope>
</reference>
<feature type="compositionally biased region" description="Basic and acidic residues" evidence="9">
    <location>
        <begin position="1255"/>
        <end position="1270"/>
    </location>
</feature>
<feature type="region of interest" description="Disordered" evidence="9">
    <location>
        <begin position="296"/>
        <end position="336"/>
    </location>
</feature>
<dbReference type="Proteomes" id="UP000694888">
    <property type="component" value="Unplaced"/>
</dbReference>
<comment type="subcellular location">
    <subcellularLocation>
        <location evidence="1">Nucleus</location>
    </subcellularLocation>
</comment>
<feature type="compositionally biased region" description="Basic and acidic residues" evidence="9">
    <location>
        <begin position="1643"/>
        <end position="1653"/>
    </location>
</feature>
<evidence type="ECO:0000256" key="5">
    <source>
        <dbReference type="ARBA" id="ARBA00023015"/>
    </source>
</evidence>
<feature type="compositionally biased region" description="Polar residues" evidence="9">
    <location>
        <begin position="988"/>
        <end position="1004"/>
    </location>
</feature>
<keyword evidence="3" id="KW-0677">Repeat</keyword>
<feature type="compositionally biased region" description="Low complexity" evidence="9">
    <location>
        <begin position="927"/>
        <end position="940"/>
    </location>
</feature>
<evidence type="ECO:0000256" key="8">
    <source>
        <dbReference type="PROSITE-ProRule" id="PRU00042"/>
    </source>
</evidence>
<feature type="compositionally biased region" description="Low complexity" evidence="9">
    <location>
        <begin position="3182"/>
        <end position="3198"/>
    </location>
</feature>
<feature type="compositionally biased region" description="Basic and acidic residues" evidence="9">
    <location>
        <begin position="1541"/>
        <end position="1565"/>
    </location>
</feature>
<organism evidence="11 12">
    <name type="scientific">Aplysia californica</name>
    <name type="common">California sea hare</name>
    <dbReference type="NCBI Taxonomy" id="6500"/>
    <lineage>
        <taxon>Eukaryota</taxon>
        <taxon>Metazoa</taxon>
        <taxon>Spiralia</taxon>
        <taxon>Lophotrochozoa</taxon>
        <taxon>Mollusca</taxon>
        <taxon>Gastropoda</taxon>
        <taxon>Heterobranchia</taxon>
        <taxon>Euthyneura</taxon>
        <taxon>Tectipleura</taxon>
        <taxon>Aplysiida</taxon>
        <taxon>Aplysioidea</taxon>
        <taxon>Aplysiidae</taxon>
        <taxon>Aplysia</taxon>
    </lineage>
</organism>
<feature type="region of interest" description="Disordered" evidence="9">
    <location>
        <begin position="2459"/>
        <end position="2706"/>
    </location>
</feature>
<dbReference type="RefSeq" id="XP_005098927.1">
    <property type="nucleotide sequence ID" value="XM_005098870.3"/>
</dbReference>
<gene>
    <name evidence="12 13 14" type="primary">LOC101858493</name>
</gene>
<feature type="compositionally biased region" description="Polar residues" evidence="9">
    <location>
        <begin position="3315"/>
        <end position="3330"/>
    </location>
</feature>
<keyword evidence="6" id="KW-0804">Transcription</keyword>
<name>A0ABM0JQ49_APLCA</name>
<dbReference type="InterPro" id="IPR036236">
    <property type="entry name" value="Znf_C2H2_sf"/>
</dbReference>
<dbReference type="PROSITE" id="PS50157">
    <property type="entry name" value="ZINC_FINGER_C2H2_2"/>
    <property type="match status" value="4"/>
</dbReference>
<feature type="compositionally biased region" description="Polar residues" evidence="9">
    <location>
        <begin position="181"/>
        <end position="192"/>
    </location>
</feature>
<feature type="compositionally biased region" description="Low complexity" evidence="9">
    <location>
        <begin position="2597"/>
        <end position="2617"/>
    </location>
</feature>
<feature type="compositionally biased region" description="Basic and acidic residues" evidence="9">
    <location>
        <begin position="2644"/>
        <end position="2657"/>
    </location>
</feature>
<feature type="compositionally biased region" description="Basic residues" evidence="9">
    <location>
        <begin position="2556"/>
        <end position="2565"/>
    </location>
</feature>
<feature type="domain" description="C2H2-type" evidence="10">
    <location>
        <begin position="2775"/>
        <end position="2802"/>
    </location>
</feature>
<feature type="compositionally biased region" description="Basic and acidic residues" evidence="9">
    <location>
        <begin position="1828"/>
        <end position="1854"/>
    </location>
</feature>
<keyword evidence="5" id="KW-0805">Transcription regulation</keyword>
<feature type="compositionally biased region" description="Low complexity" evidence="9">
    <location>
        <begin position="471"/>
        <end position="481"/>
    </location>
</feature>
<dbReference type="SUPFAM" id="SSF57667">
    <property type="entry name" value="beta-beta-alpha zinc fingers"/>
    <property type="match status" value="3"/>
</dbReference>
<keyword evidence="8" id="KW-0863">Zinc-finger</keyword>
<feature type="region of interest" description="Disordered" evidence="9">
    <location>
        <begin position="3107"/>
        <end position="3330"/>
    </location>
</feature>
<feature type="compositionally biased region" description="Pro residues" evidence="9">
    <location>
        <begin position="3126"/>
        <end position="3135"/>
    </location>
</feature>
<feature type="compositionally biased region" description="Low complexity" evidence="9">
    <location>
        <begin position="864"/>
        <end position="874"/>
    </location>
</feature>
<feature type="compositionally biased region" description="Basic and acidic residues" evidence="9">
    <location>
        <begin position="1411"/>
        <end position="1423"/>
    </location>
</feature>
<feature type="compositionally biased region" description="Polar residues" evidence="9">
    <location>
        <begin position="789"/>
        <end position="810"/>
    </location>
</feature>
<dbReference type="PANTHER" id="PTHR24399:SF23">
    <property type="entry name" value="C2H2-TYPE DOMAIN-CONTAINING PROTEIN"/>
    <property type="match status" value="1"/>
</dbReference>
<feature type="compositionally biased region" description="Basic and acidic residues" evidence="9">
    <location>
        <begin position="1681"/>
        <end position="1692"/>
    </location>
</feature>
<feature type="region of interest" description="Disordered" evidence="9">
    <location>
        <begin position="2971"/>
        <end position="3017"/>
    </location>
</feature>
<feature type="region of interest" description="Disordered" evidence="9">
    <location>
        <begin position="1031"/>
        <end position="1064"/>
    </location>
</feature>
<feature type="compositionally biased region" description="Polar residues" evidence="9">
    <location>
        <begin position="3226"/>
        <end position="3288"/>
    </location>
</feature>
<protein>
    <submittedName>
        <fullName evidence="12 13">Uncharacterized protein LOC101858493</fullName>
    </submittedName>
</protein>
<feature type="compositionally biased region" description="Basic and acidic residues" evidence="9">
    <location>
        <begin position="153"/>
        <end position="168"/>
    </location>
</feature>
<feature type="region of interest" description="Disordered" evidence="9">
    <location>
        <begin position="1153"/>
        <end position="1174"/>
    </location>
</feature>
<evidence type="ECO:0000256" key="3">
    <source>
        <dbReference type="ARBA" id="ARBA00022737"/>
    </source>
</evidence>
<feature type="compositionally biased region" description="Polar residues" evidence="9">
    <location>
        <begin position="1758"/>
        <end position="1772"/>
    </location>
</feature>
<evidence type="ECO:0000256" key="1">
    <source>
        <dbReference type="ARBA" id="ARBA00004123"/>
    </source>
</evidence>
<evidence type="ECO:0000313" key="12">
    <source>
        <dbReference type="RefSeq" id="XP_005098927.1"/>
    </source>
</evidence>
<feature type="compositionally biased region" description="Low complexity" evidence="9">
    <location>
        <begin position="2826"/>
        <end position="2835"/>
    </location>
</feature>
<feature type="compositionally biased region" description="Low complexity" evidence="9">
    <location>
        <begin position="1161"/>
        <end position="1171"/>
    </location>
</feature>
<evidence type="ECO:0000313" key="14">
    <source>
        <dbReference type="RefSeq" id="XP_005098929.1"/>
    </source>
</evidence>
<keyword evidence="11" id="KW-1185">Reference proteome</keyword>
<feature type="compositionally biased region" description="Polar residues" evidence="9">
    <location>
        <begin position="2619"/>
        <end position="2643"/>
    </location>
</feature>
<keyword evidence="2" id="KW-0479">Metal-binding</keyword>
<feature type="compositionally biased region" description="Basic residues" evidence="9">
    <location>
        <begin position="1574"/>
        <end position="1588"/>
    </location>
</feature>
<feature type="compositionally biased region" description="Basic and acidic residues" evidence="9">
    <location>
        <begin position="1431"/>
        <end position="1443"/>
    </location>
</feature>
<feature type="compositionally biased region" description="Polar residues" evidence="9">
    <location>
        <begin position="2094"/>
        <end position="2111"/>
    </location>
</feature>
<feature type="region of interest" description="Disordered" evidence="9">
    <location>
        <begin position="1"/>
        <end position="29"/>
    </location>
</feature>
<dbReference type="RefSeq" id="XP_005098929.1">
    <property type="nucleotide sequence ID" value="XM_005098872.3"/>
</dbReference>
<evidence type="ECO:0000259" key="10">
    <source>
        <dbReference type="PROSITE" id="PS50157"/>
    </source>
</evidence>
<dbReference type="PROSITE" id="PS00028">
    <property type="entry name" value="ZINC_FINGER_C2H2_1"/>
    <property type="match status" value="4"/>
</dbReference>
<feature type="domain" description="C2H2-type" evidence="10">
    <location>
        <begin position="2446"/>
        <end position="2474"/>
    </location>
</feature>
<evidence type="ECO:0000256" key="4">
    <source>
        <dbReference type="ARBA" id="ARBA00022833"/>
    </source>
</evidence>
<feature type="region of interest" description="Disordered" evidence="9">
    <location>
        <begin position="2872"/>
        <end position="2904"/>
    </location>
</feature>
<evidence type="ECO:0000313" key="11">
    <source>
        <dbReference type="Proteomes" id="UP000694888"/>
    </source>
</evidence>
<feature type="compositionally biased region" description="Polar residues" evidence="9">
    <location>
        <begin position="611"/>
        <end position="624"/>
    </location>
</feature>
<evidence type="ECO:0000256" key="9">
    <source>
        <dbReference type="SAM" id="MobiDB-lite"/>
    </source>
</evidence>
<feature type="compositionally biased region" description="Low complexity" evidence="9">
    <location>
        <begin position="1693"/>
        <end position="1703"/>
    </location>
</feature>
<feature type="compositionally biased region" description="Basic residues" evidence="9">
    <location>
        <begin position="1716"/>
        <end position="1725"/>
    </location>
</feature>
<feature type="compositionally biased region" description="Low complexity" evidence="9">
    <location>
        <begin position="765"/>
        <end position="779"/>
    </location>
</feature>
<feature type="compositionally biased region" description="Basic and acidic residues" evidence="9">
    <location>
        <begin position="1521"/>
        <end position="1532"/>
    </location>
</feature>
<dbReference type="PANTHER" id="PTHR24399">
    <property type="entry name" value="ZINC FINGER AND BTB DOMAIN-CONTAINING"/>
    <property type="match status" value="1"/>
</dbReference>
<feature type="compositionally biased region" description="Low complexity" evidence="9">
    <location>
        <begin position="1589"/>
        <end position="1600"/>
    </location>
</feature>
<feature type="compositionally biased region" description="Low complexity" evidence="9">
    <location>
        <begin position="2064"/>
        <end position="2084"/>
    </location>
</feature>
<feature type="compositionally biased region" description="Polar residues" evidence="9">
    <location>
        <begin position="2046"/>
        <end position="2063"/>
    </location>
</feature>
<keyword evidence="4" id="KW-0862">Zinc</keyword>
<feature type="compositionally biased region" description="Polar residues" evidence="9">
    <location>
        <begin position="141"/>
        <end position="151"/>
    </location>
</feature>
<feature type="compositionally biased region" description="Basic and acidic residues" evidence="9">
    <location>
        <begin position="1773"/>
        <end position="1795"/>
    </location>
</feature>
<feature type="compositionally biased region" description="Polar residues" evidence="9">
    <location>
        <begin position="1611"/>
        <end position="1621"/>
    </location>
</feature>
<dbReference type="InterPro" id="IPR013087">
    <property type="entry name" value="Znf_C2H2_type"/>
</dbReference>
<feature type="region of interest" description="Disordered" evidence="9">
    <location>
        <begin position="2045"/>
        <end position="2126"/>
    </location>
</feature>
<sequence length="3330" mass="361105">MEKESQENSLNFSAGKAQNVGPVGPGSERHYISTLGNQIKLVSQVDHGPGSFSGTVQKADGQQSRNFLDLDAGQGETVISRSSAAGSFSATESVAQFSVVNAGRNRKEQNDKEVVGPQVSVSTVASLPFSLVETVGKKTESNNNNFISSGKGSLREYGKGKQRSEQAELHSPATGRGAKSPSVNRESPQSTSTLIRVASNVIHGVESDLRKSPSILGRQLMDTKVTDECNTGISVHMFSSNTQPSSQFKCQEETSHQLKNFLLGSSEKSSAVTSVRSSAVRTPVKDQSPNQLGVFLGSGSQGRNVNLGESATPLLGQNPIQPQRTPPGELSAMQDDDDDDEEAFIPVGVVQLASLKRLEVSVDDMNTVDDQMQSFSKSPVSNEGGYYAGNTFSGKVGKFQGVSQMATAKSSQEKSRPQQQKQFSATELQAVQLQQLAKSIEAHQNLQQPPQDPKQQKHQLLLQLVHHAQQQQQQILDKQQQGSHQQLPRHQQADEPMQEQQLHKILTDTGSHGVSREQRGVVVSRVEMNVPKHLEVQTQAMDVRQQFTAGPQTKHHVGSTGFTSSNASNLYTAAQKSPQVGVYQQTFSNVSPAMTPSFAASTPKITEQLLQQPKDTDPDQTSASWGGRAQFSPMPSPASEQLVLPQSGSVTTVSTTPAGRLSQSPLHQQHPEISRRLNSPASPRQGGGSPRQPASPRQSASPRCAVSPQLVPMTPPHFASPSTQTFVGSRSTASSTRQLVTPLPRPASTPQLSVSSTSPLMRPPSASRYAANSSQSASSFQHVLPPKVTSESPSPSAPVTSPFTTGFSSARDSRQDRLAGVGQSQVQNFEPHRSLSGASLPTQDLVGKRSSSYGQLFGSPEYKSQQQQQSATQQYTGGPVCRLPSSERQYEMKMTSRAEATAQQFRDPVQHSRPDSLSSDGAGFTLSFPSQFGSPSSSASYDPVKYLQSPSSPPPEYTQLSSISSSPAMHSQQFSAKQVIHHRPPEQPQRNPSPHVRSLSNPVTPLSEDFRPKPSVSVPSIQTANSVWQVRETRQELPSQREKPQRTFSSFSTKSAGGSTHPSQVKQLQALGTESSGVQSQNYNTPSDKQFVNSVAQSAPLRGERHSTSIHSETVSQTVPKNVHVGQLHSQPTLMEKENSLIQSLFESCSGGERQHSTVLQQGQHGAQAQQRSHNEPIAPSAQSHIPIIQDKQGDFSPARLEAGRTFSTSSSVPTQEMRKNEGGLKVLSEIASEILAVSGQGESTTLRQENVDSELSREGSKLDSLRAEDGPAGDAVSREKEEPATVITKKTSSLSSDADPPKVGKSNIHPVRQEETPRREIRKRKPKKPFEQEDTPYRKNQKPFKSNLKGGKLSKPGGVENKQGHAPRNKPGGNKKLGKPDKNRKLFNKTGLKNAKKSTKEEDEDYEMGDDSKSDSESESSSRRISQRLVRKEQREKDDNRRSSSRPQRQSRRVDYKEEGGVEMEAPGRSMRSKRRSSVSQSSNDAQPLGNQEKIITRHSKQNEKTDQDSNSKLSTRSNNKKDEMRTEASGKKNTTATTAEKDKLTGGKEGSERKDSKHVEKKVANPASSTRFKSKVSSRHRRRIGAARRLVSRSSITTRRSERDHPQKSAKSSPVSSGKRQLPAPFVDELPRARKVLKRSNSPEKGQKGNKADWSTDVPDLEADGSATVPERSLRHSLRTKDKSISDRESSNASVSDPSPSIKNKNSDSVPSTRSKRNTKKKANHNDDGTSRSSRENGSESLSTGDQMSLVKAGLTPSNSEIDSMSGISESHSEKHLKQDEATEERTQIDVSRDSNGLSNSKDELETTSMLDPETGLFSGQLDGGKQGDDHMIWTAEHSELSDENAKAKPDTAARSVDGLDGGTTRHGSKMILYKLVPLLDEEVPDITDSMVPINGLFVPGGNGNRILLPRDFILGPTVGKLSMPQQSGAAAVVSSCTSTSVDVSFAELPQSKRWGSQTSTHLSTKREEVQTTSNIRNDSSVHPTSSWSQRGRHSQLTPPSSTWIPQPPAPISATTVAPRVGTSSFPHEPAAAALLSSSEAGFYSSNTRQQGPPSTMSTNQSSTGLPTSSSSLHEQSPSPLSRGQMHKVPPGTSSQPQQWTSSHTQPRPTSEHQHDSSAWNGASLPSSVASITVESWSKEFFSDPTYNRQLGLNQRVEPVAPMENSAISYNPPVNQMGFSGAPSGFNSTRDTPKLADQSSSSLPATPMYPASQRDPEINNNGLFSSTVQNELDFPDSLRQDNFIQGFLRQISANPGSFSQELAGFNLAQQDFAYLESRLRQTLSPNTLLSAVTAYEENASPSNLTSHENSLQDSINLVHTVNLDAGDEALADMDENLGLPILGQSTALDLPRLSAGAATSVVPPASITEDMTSVTPVQEGDATPAKADSAVKKNKIVPKERKHLYKMFTDEEQKKRCECLVCGKVYGIASIYRHLRVHDKDSKHPCQDCDRVFSQASSLNAHRRTNHGLSEPGKRSKQTPESAGSTPRSTAMSTTPSKVSPREQRRSQLKSPDSKRGRKSSGSESVGAPIHLDSSEILKQQETQRQIEELRRQKAEKKRAAQKKRSEEFGEPQLPPETPGDGTSGGQKGGEESGEQQGEGQGVQEVGSGVVTESGHLMSSSDSAVVTDSGQGVSSDSATASSEREEPPVQSKEDVSGSSEPQGGGALYTQANTEPVDSKDTKTHTTPLSLDEGPEGDDKVEPSDKVKIPPFVKNGMHACPKCNTILKSRSTLVLHIRRHNKEKTKFCSYCSKGFYTSQELKSHVRTHTGEKPYQCSICLQSFGHHGSLLTHRRIHDRNGEVQPFPVIDGVVQMPRKVHARPGTKNKSGESSGRGSKKTKKPAGGLTSPIGESLQTDSDKRNEDIAEAVAGASGHPGEGQISNFSPPRSAAHQGSGEFPFEGQGRTRVSDVAFGSSVPNRDVRSLGMSESVGSVRAQEDMTSAFPQQMSPLVSPGTPVSANRGYFTDPVGYSGGGQKELMSPPQASTSSLHASSQMVSGQNAHQSHELHQYGSGPPTEKVVDYQRVATGMSASLNNFYPQQQQQQQYQHYQLPHMAADQSQYQRMPENAVPLDKADPSSGEIVKKLLQHFNVPSANYPEAAAVDYSQEMSTPGPPESSSRITTVAPPPPPPPQPVMYTDKVVNPPPSYMASTHHRQQQQQQHHQYSSSSQRSDVPPPQHPMSPGSSSSWAPMAMPSPHHQVHQAMPSPHHQVHQAMPSPHHQVHQEMSSPHHQVQQEISSPHHQVHQGLSSPQVHQEMSSPHHQVQQGMSSPLQFPQAVPFSTNNAVPPQEEFGYTSGEKAAPMSFTPLPKFESLSQEVNHLPSQKSQK</sequence>
<feature type="region of interest" description="Disordered" evidence="9">
    <location>
        <begin position="1240"/>
        <end position="1864"/>
    </location>
</feature>
<keyword evidence="7" id="KW-0539">Nucleus</keyword>
<feature type="compositionally biased region" description="Low complexity" evidence="9">
    <location>
        <begin position="3158"/>
        <end position="3173"/>
    </location>
</feature>
<feature type="compositionally biased region" description="Basic and acidic residues" evidence="9">
    <location>
        <begin position="1726"/>
        <end position="1740"/>
    </location>
</feature>
<feature type="compositionally biased region" description="Basic and acidic residues" evidence="9">
    <location>
        <begin position="1502"/>
        <end position="1511"/>
    </location>
</feature>
<feature type="compositionally biased region" description="Polar residues" evidence="9">
    <location>
        <begin position="720"/>
        <end position="739"/>
    </location>
</feature>
<feature type="compositionally biased region" description="Polar residues" evidence="9">
    <location>
        <begin position="2984"/>
        <end position="3004"/>
    </location>
</feature>
<feature type="compositionally biased region" description="Polar residues" evidence="9">
    <location>
        <begin position="1973"/>
        <end position="2007"/>
    </location>
</feature>
<evidence type="ECO:0000313" key="13">
    <source>
        <dbReference type="RefSeq" id="XP_005098928.1"/>
    </source>
</evidence>
<dbReference type="GeneID" id="101858493"/>
<evidence type="ECO:0000256" key="7">
    <source>
        <dbReference type="ARBA" id="ARBA00023242"/>
    </source>
</evidence>
<feature type="compositionally biased region" description="Basic and acidic residues" evidence="9">
    <location>
        <begin position="1031"/>
        <end position="1045"/>
    </location>
</feature>
<feature type="domain" description="C2H2-type" evidence="10">
    <location>
        <begin position="2719"/>
        <end position="2746"/>
    </location>
</feature>
<dbReference type="SMART" id="SM00355">
    <property type="entry name" value="ZnF_C2H2"/>
    <property type="match status" value="5"/>
</dbReference>
<feature type="compositionally biased region" description="Polar residues" evidence="9">
    <location>
        <begin position="644"/>
        <end position="667"/>
    </location>
</feature>
<feature type="region of interest" description="Disordered" evidence="9">
    <location>
        <begin position="611"/>
        <end position="1018"/>
    </location>
</feature>
<feature type="compositionally biased region" description="Polar residues" evidence="9">
    <location>
        <begin position="2481"/>
        <end position="2500"/>
    </location>
</feature>
<dbReference type="Gene3D" id="3.30.160.60">
    <property type="entry name" value="Classic Zinc Finger"/>
    <property type="match status" value="3"/>
</dbReference>
<evidence type="ECO:0000256" key="6">
    <source>
        <dbReference type="ARBA" id="ARBA00023163"/>
    </source>
</evidence>
<feature type="compositionally biased region" description="Polar residues" evidence="9">
    <location>
        <begin position="1956"/>
        <end position="1965"/>
    </location>
</feature>
<feature type="region of interest" description="Disordered" evidence="9">
    <location>
        <begin position="2181"/>
        <end position="2225"/>
    </location>
</feature>
<proteinExistence type="predicted"/>
<feature type="compositionally biased region" description="Polar residues" evidence="9">
    <location>
        <begin position="748"/>
        <end position="759"/>
    </location>
</feature>
<feature type="region of interest" description="Disordered" evidence="9">
    <location>
        <begin position="140"/>
        <end position="192"/>
    </location>
</feature>
<feature type="region of interest" description="Disordered" evidence="9">
    <location>
        <begin position="2810"/>
        <end position="2860"/>
    </location>
</feature>
<feature type="compositionally biased region" description="Polar residues" evidence="9">
    <location>
        <begin position="1046"/>
        <end position="1064"/>
    </location>
</feature>
<feature type="region of interest" description="Disordered" evidence="9">
    <location>
        <begin position="1955"/>
        <end position="2027"/>
    </location>
</feature>
<dbReference type="RefSeq" id="XP_005098928.1">
    <property type="nucleotide sequence ID" value="XM_005098871.3"/>
</dbReference>
<accession>A0ABM0JQ49</accession>
<evidence type="ECO:0000256" key="2">
    <source>
        <dbReference type="ARBA" id="ARBA00022723"/>
    </source>
</evidence>
<feature type="compositionally biased region" description="Polar residues" evidence="9">
    <location>
        <begin position="958"/>
        <end position="976"/>
    </location>
</feature>
<feature type="region of interest" description="Disordered" evidence="9">
    <location>
        <begin position="471"/>
        <end position="499"/>
    </location>
</feature>
<dbReference type="Pfam" id="PF00096">
    <property type="entry name" value="zf-C2H2"/>
    <property type="match status" value="2"/>
</dbReference>